<name>A0ABT2S215_9FIRM</name>
<keyword evidence="2" id="KW-1185">Reference proteome</keyword>
<evidence type="ECO:0000313" key="1">
    <source>
        <dbReference type="EMBL" id="MCU6698606.1"/>
    </source>
</evidence>
<organism evidence="1 2">
    <name type="scientific">Laedolimicola ammoniilytica</name>
    <dbReference type="NCBI Taxonomy" id="2981771"/>
    <lineage>
        <taxon>Bacteria</taxon>
        <taxon>Bacillati</taxon>
        <taxon>Bacillota</taxon>
        <taxon>Clostridia</taxon>
        <taxon>Lachnospirales</taxon>
        <taxon>Lachnospiraceae</taxon>
        <taxon>Laedolimicola</taxon>
    </lineage>
</organism>
<comment type="caution">
    <text evidence="1">The sequence shown here is derived from an EMBL/GenBank/DDBJ whole genome shotgun (WGS) entry which is preliminary data.</text>
</comment>
<dbReference type="EMBL" id="JAOQKC010000051">
    <property type="protein sequence ID" value="MCU6698606.1"/>
    <property type="molecule type" value="Genomic_DNA"/>
</dbReference>
<sequence length="102" mass="11931">KNRCFRILADYLHLLRAWRTEYAPHSPEEAFHPRFVEALQKQDQVEYLLDVLLFGETEEKAALITDYGKDVIQLEQRMAELAAADTARTKKHHERHAAATER</sequence>
<gene>
    <name evidence="1" type="ORF">OCV63_17250</name>
</gene>
<accession>A0ABT2S215</accession>
<protein>
    <submittedName>
        <fullName evidence="1">DNA primase</fullName>
    </submittedName>
</protein>
<feature type="non-terminal residue" evidence="1">
    <location>
        <position position="1"/>
    </location>
</feature>
<reference evidence="1 2" key="1">
    <citation type="journal article" date="2021" name="ISME Commun">
        <title>Automated analysis of genomic sequences facilitates high-throughput and comprehensive description of bacteria.</title>
        <authorList>
            <person name="Hitch T.C.A."/>
        </authorList>
    </citation>
    <scope>NUCLEOTIDE SEQUENCE [LARGE SCALE GENOMIC DNA]</scope>
    <source>
        <strain evidence="1 2">Sanger_04</strain>
    </source>
</reference>
<proteinExistence type="predicted"/>
<dbReference type="Proteomes" id="UP001652461">
    <property type="component" value="Unassembled WGS sequence"/>
</dbReference>
<evidence type="ECO:0000313" key="2">
    <source>
        <dbReference type="Proteomes" id="UP001652461"/>
    </source>
</evidence>